<accession>A0A843XNF2</accession>
<evidence type="ECO:0000313" key="2">
    <source>
        <dbReference type="Proteomes" id="UP000652761"/>
    </source>
</evidence>
<proteinExistence type="predicted"/>
<comment type="caution">
    <text evidence="1">The sequence shown here is derived from an EMBL/GenBank/DDBJ whole genome shotgun (WGS) entry which is preliminary data.</text>
</comment>
<dbReference type="AlphaFoldDB" id="A0A843XNF2"/>
<reference evidence="1" key="1">
    <citation type="submission" date="2017-07" db="EMBL/GenBank/DDBJ databases">
        <title>Taro Niue Genome Assembly and Annotation.</title>
        <authorList>
            <person name="Atibalentja N."/>
            <person name="Keating K."/>
            <person name="Fields C.J."/>
        </authorList>
    </citation>
    <scope>NUCLEOTIDE SEQUENCE</scope>
    <source>
        <strain evidence="1">Niue_2</strain>
        <tissue evidence="1">Leaf</tissue>
    </source>
</reference>
<protein>
    <submittedName>
        <fullName evidence="1">Uncharacterized protein</fullName>
    </submittedName>
</protein>
<keyword evidence="2" id="KW-1185">Reference proteome</keyword>
<dbReference type="EMBL" id="NMUH01010088">
    <property type="protein sequence ID" value="MQM20703.1"/>
    <property type="molecule type" value="Genomic_DNA"/>
</dbReference>
<organism evidence="1 2">
    <name type="scientific">Colocasia esculenta</name>
    <name type="common">Wild taro</name>
    <name type="synonym">Arum esculentum</name>
    <dbReference type="NCBI Taxonomy" id="4460"/>
    <lineage>
        <taxon>Eukaryota</taxon>
        <taxon>Viridiplantae</taxon>
        <taxon>Streptophyta</taxon>
        <taxon>Embryophyta</taxon>
        <taxon>Tracheophyta</taxon>
        <taxon>Spermatophyta</taxon>
        <taxon>Magnoliopsida</taxon>
        <taxon>Liliopsida</taxon>
        <taxon>Araceae</taxon>
        <taxon>Aroideae</taxon>
        <taxon>Colocasieae</taxon>
        <taxon>Colocasia</taxon>
    </lineage>
</organism>
<sequence length="88" mass="9621">MKRVAMYPQSRVWEAEMKPAKCPAERFLLGQENAYPPAAAVWAWAANDRSLPACPSLSLSLSLCDAMLTANCVETKAKPWQQGTVPVA</sequence>
<name>A0A843XNF2_COLES</name>
<gene>
    <name evidence="1" type="ORF">Taro_053729</name>
</gene>
<evidence type="ECO:0000313" key="1">
    <source>
        <dbReference type="EMBL" id="MQM20703.1"/>
    </source>
</evidence>
<dbReference type="Proteomes" id="UP000652761">
    <property type="component" value="Unassembled WGS sequence"/>
</dbReference>